<dbReference type="Proteomes" id="UP001224122">
    <property type="component" value="Unassembled WGS sequence"/>
</dbReference>
<dbReference type="EMBL" id="JAUSTW010000009">
    <property type="protein sequence ID" value="MDQ0201454.1"/>
    <property type="molecule type" value="Genomic_DNA"/>
</dbReference>
<evidence type="ECO:0000313" key="3">
    <source>
        <dbReference type="Proteomes" id="UP001224122"/>
    </source>
</evidence>
<evidence type="ECO:0000259" key="1">
    <source>
        <dbReference type="Pfam" id="PF21926"/>
    </source>
</evidence>
<keyword evidence="3" id="KW-1185">Reference proteome</keyword>
<sequence>MGESENDYYYYHVASKELREKAIELHFQRYMEVGFFKDGEVDPYQDSSVYFAAVYKEDHSVVGVNRLIFKPMNELPTLQEFTIYDLERKKLKLLESHLYAEMSALTKLPKHDCTLGMLRTTLQYSLENGIYYWFCSLDQRVHNYMRRMFNFPFIQIGEPKVYLGSTTVPCILDLKETAKVLKDTRLKLYEYLYTPNPMEAIK</sequence>
<dbReference type="RefSeq" id="WP_307412752.1">
    <property type="nucleotide sequence ID" value="NZ_JAUSTW010000009.1"/>
</dbReference>
<dbReference type="InterPro" id="IPR016181">
    <property type="entry name" value="Acyl_CoA_acyltransferase"/>
</dbReference>
<gene>
    <name evidence="2" type="ORF">J2S10_004660</name>
</gene>
<protein>
    <submittedName>
        <fullName evidence="2">N-acyl-L-homoserine lactone synthetase</fullName>
    </submittedName>
</protein>
<dbReference type="Gene3D" id="3.40.630.30">
    <property type="match status" value="1"/>
</dbReference>
<reference evidence="2 3" key="1">
    <citation type="submission" date="2023-07" db="EMBL/GenBank/DDBJ databases">
        <title>Genomic Encyclopedia of Type Strains, Phase IV (KMG-IV): sequencing the most valuable type-strain genomes for metagenomic binning, comparative biology and taxonomic classification.</title>
        <authorList>
            <person name="Goeker M."/>
        </authorList>
    </citation>
    <scope>NUCLEOTIDE SEQUENCE [LARGE SCALE GENOMIC DNA]</scope>
    <source>
        <strain evidence="2 3">DSM 27594</strain>
    </source>
</reference>
<comment type="caution">
    <text evidence="2">The sequence shown here is derived from an EMBL/GenBank/DDBJ whole genome shotgun (WGS) entry which is preliminary data.</text>
</comment>
<dbReference type="SUPFAM" id="SSF55729">
    <property type="entry name" value="Acyl-CoA N-acyltransferases (Nat)"/>
    <property type="match status" value="1"/>
</dbReference>
<proteinExistence type="predicted"/>
<accession>A0ABT9Y0U7</accession>
<name>A0ABT9Y0U7_9BACI</name>
<dbReference type="InterPro" id="IPR054597">
    <property type="entry name" value="FeeM_cat"/>
</dbReference>
<feature type="domain" description="N-acyl amino acid synthase FeeM catalytic core" evidence="1">
    <location>
        <begin position="22"/>
        <end position="172"/>
    </location>
</feature>
<evidence type="ECO:0000313" key="2">
    <source>
        <dbReference type="EMBL" id="MDQ0201454.1"/>
    </source>
</evidence>
<organism evidence="2 3">
    <name type="scientific">Neobacillus ginsengisoli</name>
    <dbReference type="NCBI Taxonomy" id="904295"/>
    <lineage>
        <taxon>Bacteria</taxon>
        <taxon>Bacillati</taxon>
        <taxon>Bacillota</taxon>
        <taxon>Bacilli</taxon>
        <taxon>Bacillales</taxon>
        <taxon>Bacillaceae</taxon>
        <taxon>Neobacillus</taxon>
    </lineage>
</organism>
<dbReference type="Pfam" id="PF21926">
    <property type="entry name" value="FeeM"/>
    <property type="match status" value="1"/>
</dbReference>